<evidence type="ECO:0000313" key="1">
    <source>
        <dbReference type="EMBL" id="REJ31107.1"/>
    </source>
</evidence>
<dbReference type="Proteomes" id="UP000257014">
    <property type="component" value="Unassembled WGS sequence"/>
</dbReference>
<accession>A0A3E0K7S2</accession>
<evidence type="ECO:0000313" key="2">
    <source>
        <dbReference type="Proteomes" id="UP000257014"/>
    </source>
</evidence>
<sequence length="149" mass="16320">MNLSEKQNAEKGFPFLRSIVPFPGPAHGSYPPFPLAFSMIFISGKNGNGGTVRRPPFLSPSVSRPPGFFSDGFTRRDPPSPKRGIPFAFFPMGVARRGSNFLTGEAGVWQTGGCGGRSPFLRIPFALQKGFIREEGCHPKFVRNDRGFI</sequence>
<reference evidence="1 2" key="1">
    <citation type="submission" date="2018-03" db="EMBL/GenBank/DDBJ databases">
        <authorList>
            <person name="Keele B.F."/>
        </authorList>
    </citation>
    <scope>NUCLEOTIDE SEQUENCE [LARGE SCALE GENOMIC DNA]</scope>
    <source>
        <strain evidence="1">ZCTH4_d</strain>
    </source>
</reference>
<gene>
    <name evidence="1" type="ORF">C6P37_01875</name>
</gene>
<proteinExistence type="predicted"/>
<protein>
    <submittedName>
        <fullName evidence="1">Uncharacterized protein</fullName>
    </submittedName>
</protein>
<organism evidence="1 2">
    <name type="scientific">Caldibacillus debilis</name>
    <dbReference type="NCBI Taxonomy" id="301148"/>
    <lineage>
        <taxon>Bacteria</taxon>
        <taxon>Bacillati</taxon>
        <taxon>Bacillota</taxon>
        <taxon>Bacilli</taxon>
        <taxon>Bacillales</taxon>
        <taxon>Bacillaceae</taxon>
        <taxon>Caldibacillus</taxon>
    </lineage>
</organism>
<name>A0A3E0K7S2_9BACI</name>
<dbReference type="AlphaFoldDB" id="A0A3E0K7S2"/>
<comment type="caution">
    <text evidence="1">The sequence shown here is derived from an EMBL/GenBank/DDBJ whole genome shotgun (WGS) entry which is preliminary data.</text>
</comment>
<dbReference type="EMBL" id="QEWE01000007">
    <property type="protein sequence ID" value="REJ31107.1"/>
    <property type="molecule type" value="Genomic_DNA"/>
</dbReference>